<evidence type="ECO:0000313" key="2">
    <source>
        <dbReference type="Proteomes" id="UP000216024"/>
    </source>
</evidence>
<protein>
    <recommendedName>
        <fullName evidence="3">ATPase</fullName>
    </recommendedName>
</protein>
<dbReference type="SUPFAM" id="SSF52540">
    <property type="entry name" value="P-loop containing nucleoside triphosphate hydrolases"/>
    <property type="match status" value="1"/>
</dbReference>
<dbReference type="EMBL" id="NIBG01000010">
    <property type="protein sequence ID" value="PAB58970.1"/>
    <property type="molecule type" value="Genomic_DNA"/>
</dbReference>
<name>A0A267MJL2_9FIRM</name>
<proteinExistence type="predicted"/>
<organism evidence="1 2">
    <name type="scientific">Anaeromicrobium sediminis</name>
    <dbReference type="NCBI Taxonomy" id="1478221"/>
    <lineage>
        <taxon>Bacteria</taxon>
        <taxon>Bacillati</taxon>
        <taxon>Bacillota</taxon>
        <taxon>Clostridia</taxon>
        <taxon>Peptostreptococcales</taxon>
        <taxon>Thermotaleaceae</taxon>
        <taxon>Anaeromicrobium</taxon>
    </lineage>
</organism>
<comment type="caution">
    <text evidence="1">The sequence shown here is derived from an EMBL/GenBank/DDBJ whole genome shotgun (WGS) entry which is preliminary data.</text>
</comment>
<dbReference type="RefSeq" id="WP_095134036.1">
    <property type="nucleotide sequence ID" value="NZ_NIBG01000010.1"/>
</dbReference>
<dbReference type="InterPro" id="IPR027417">
    <property type="entry name" value="P-loop_NTPase"/>
</dbReference>
<evidence type="ECO:0008006" key="3">
    <source>
        <dbReference type="Google" id="ProtNLM"/>
    </source>
</evidence>
<keyword evidence="2" id="KW-1185">Reference proteome</keyword>
<gene>
    <name evidence="1" type="ORF">CCE28_12365</name>
</gene>
<accession>A0A267MJL2</accession>
<reference evidence="1 2" key="1">
    <citation type="submission" date="2017-06" db="EMBL/GenBank/DDBJ databases">
        <title>Draft genome sequence of anaerobic fermentative bacterium Anaeromicrobium sediminis DY2726D isolated from West Pacific Ocean sediments.</title>
        <authorList>
            <person name="Zeng X."/>
        </authorList>
    </citation>
    <scope>NUCLEOTIDE SEQUENCE [LARGE SCALE GENOMIC DNA]</scope>
    <source>
        <strain evidence="1 2">DY2726D</strain>
    </source>
</reference>
<evidence type="ECO:0000313" key="1">
    <source>
        <dbReference type="EMBL" id="PAB58970.1"/>
    </source>
</evidence>
<dbReference type="Proteomes" id="UP000216024">
    <property type="component" value="Unassembled WGS sequence"/>
</dbReference>
<dbReference type="AlphaFoldDB" id="A0A267MJL2"/>
<dbReference type="OrthoDB" id="9781752at2"/>
<sequence>MKEVKIKHIFPAANSGDGFYSYFDYMIGKDPKRVYIIKGGPGTGKSSFMKKIGQAMIDMEYDVEYHHCSFDKDSLDGLVIPKLKIVFLDGTGVHAVEPMYPGIVGRILNFGEFWSEDEIQRSQNEIISTKNEISSSIKRAYKYFNGAKTISLSSEEILKRYFKHKDFYKNLDDKIEEIMTSNLDEKGEEKHYFGSALSSEGIVDFYDNLLKGTRVTYIKSHLSEASSNYMKEIGRVAKRKGYGVVFYHNPLNPNLVQTIIIENMNMAFTISHKFQKENHETINLDKFLDKDILKRHKNQLKEDRSYVKDLIEVGIEELKAAKRLHKSLEKFYVESMDFDKLANLREDIVNELKGL</sequence>